<organism evidence="1 2">
    <name type="scientific">Zizania palustris</name>
    <name type="common">Northern wild rice</name>
    <dbReference type="NCBI Taxonomy" id="103762"/>
    <lineage>
        <taxon>Eukaryota</taxon>
        <taxon>Viridiplantae</taxon>
        <taxon>Streptophyta</taxon>
        <taxon>Embryophyta</taxon>
        <taxon>Tracheophyta</taxon>
        <taxon>Spermatophyta</taxon>
        <taxon>Magnoliopsida</taxon>
        <taxon>Liliopsida</taxon>
        <taxon>Poales</taxon>
        <taxon>Poaceae</taxon>
        <taxon>BOP clade</taxon>
        <taxon>Oryzoideae</taxon>
        <taxon>Oryzeae</taxon>
        <taxon>Zizaniinae</taxon>
        <taxon>Zizania</taxon>
    </lineage>
</organism>
<name>A0A8J5WTX2_ZIZPA</name>
<dbReference type="EMBL" id="JAAALK010000079">
    <property type="protein sequence ID" value="KAG8096938.1"/>
    <property type="molecule type" value="Genomic_DNA"/>
</dbReference>
<evidence type="ECO:0000313" key="2">
    <source>
        <dbReference type="Proteomes" id="UP000729402"/>
    </source>
</evidence>
<dbReference type="AlphaFoldDB" id="A0A8J5WTX2"/>
<evidence type="ECO:0000313" key="1">
    <source>
        <dbReference type="EMBL" id="KAG8096938.1"/>
    </source>
</evidence>
<reference evidence="1" key="1">
    <citation type="journal article" date="2021" name="bioRxiv">
        <title>Whole Genome Assembly and Annotation of Northern Wild Rice, Zizania palustris L., Supports a Whole Genome Duplication in the Zizania Genus.</title>
        <authorList>
            <person name="Haas M."/>
            <person name="Kono T."/>
            <person name="Macchietto M."/>
            <person name="Millas R."/>
            <person name="McGilp L."/>
            <person name="Shao M."/>
            <person name="Duquette J."/>
            <person name="Hirsch C.N."/>
            <person name="Kimball J."/>
        </authorList>
    </citation>
    <scope>NUCLEOTIDE SEQUENCE</scope>
    <source>
        <tissue evidence="1">Fresh leaf tissue</tissue>
    </source>
</reference>
<sequence length="87" mass="9281">MVDRMGAVAGDAVVVAREIARSLSVRLLDLLLAPHLLPVHGCCSIHGPLHLGPSRGHLSRGQQPGAHPVDQASWVHALTTCRRPSTR</sequence>
<keyword evidence="2" id="KW-1185">Reference proteome</keyword>
<accession>A0A8J5WTX2</accession>
<gene>
    <name evidence="1" type="ORF">GUJ93_ZPchr0013g34502</name>
</gene>
<proteinExistence type="predicted"/>
<comment type="caution">
    <text evidence="1">The sequence shown here is derived from an EMBL/GenBank/DDBJ whole genome shotgun (WGS) entry which is preliminary data.</text>
</comment>
<dbReference type="Proteomes" id="UP000729402">
    <property type="component" value="Unassembled WGS sequence"/>
</dbReference>
<reference evidence="1" key="2">
    <citation type="submission" date="2021-02" db="EMBL/GenBank/DDBJ databases">
        <authorList>
            <person name="Kimball J.A."/>
            <person name="Haas M.W."/>
            <person name="Macchietto M."/>
            <person name="Kono T."/>
            <person name="Duquette J."/>
            <person name="Shao M."/>
        </authorList>
    </citation>
    <scope>NUCLEOTIDE SEQUENCE</scope>
    <source>
        <tissue evidence="1">Fresh leaf tissue</tissue>
    </source>
</reference>
<protein>
    <submittedName>
        <fullName evidence="1">Uncharacterized protein</fullName>
    </submittedName>
</protein>